<dbReference type="EMBL" id="JAOPKA010000007">
    <property type="protein sequence ID" value="MCU4742220.1"/>
    <property type="molecule type" value="Genomic_DNA"/>
</dbReference>
<evidence type="ECO:0000256" key="6">
    <source>
        <dbReference type="ARBA" id="ARBA00022989"/>
    </source>
</evidence>
<comment type="similarity">
    <text evidence="2">Belongs to the auxin efflux carrier (TC 2.A.69) family.</text>
</comment>
<dbReference type="PANTHER" id="PTHR36838">
    <property type="entry name" value="AUXIN EFFLUX CARRIER FAMILY PROTEIN"/>
    <property type="match status" value="1"/>
</dbReference>
<organism evidence="9 12">
    <name type="scientific">Natronoglomus mannanivorans</name>
    <dbReference type="NCBI Taxonomy" id="2979990"/>
    <lineage>
        <taxon>Archaea</taxon>
        <taxon>Methanobacteriati</taxon>
        <taxon>Methanobacteriota</taxon>
        <taxon>Stenosarchaea group</taxon>
        <taxon>Halobacteria</taxon>
        <taxon>Halobacteriales</taxon>
        <taxon>Natrialbaceae</taxon>
        <taxon>Natronoglomus</taxon>
    </lineage>
</organism>
<dbReference type="Pfam" id="PF03547">
    <property type="entry name" value="Mem_trans"/>
    <property type="match status" value="1"/>
</dbReference>
<evidence type="ECO:0000256" key="7">
    <source>
        <dbReference type="ARBA" id="ARBA00023136"/>
    </source>
</evidence>
<evidence type="ECO:0000313" key="12">
    <source>
        <dbReference type="Proteomes" id="UP001321018"/>
    </source>
</evidence>
<evidence type="ECO:0000313" key="9">
    <source>
        <dbReference type="EMBL" id="MCU4742220.1"/>
    </source>
</evidence>
<dbReference type="GO" id="GO:0055085">
    <property type="term" value="P:transmembrane transport"/>
    <property type="evidence" value="ECO:0007669"/>
    <property type="project" value="InterPro"/>
</dbReference>
<dbReference type="RefSeq" id="WP_338004049.1">
    <property type="nucleotide sequence ID" value="NZ_JAOPKA010000007.1"/>
</dbReference>
<evidence type="ECO:0000313" key="10">
    <source>
        <dbReference type="EMBL" id="MCU4972035.1"/>
    </source>
</evidence>
<evidence type="ECO:0000313" key="11">
    <source>
        <dbReference type="Proteomes" id="UP001320972"/>
    </source>
</evidence>
<sequence>MEVIGRLLYLVVLLFVGVGLRAGGILDESRTNRLNLAVYYVALPALVFTSAYDQPLADLVSPALLAGVWFVLLSTAVIAWVVHRNRDPSARRGVAVVQSYHSNLGYLGLPLVAATLGSEAAAIGSVILGIGVLTQVPLTILVLVRLNGAAVSIRRQLRRLVTDPVLTALAVGLAVSTVGLPVPTLAATGLEGLASLALPLALLCVGASLRLELSEIDVGATGSVVACNVLWMPVLAWGVFSALGVGGAAFAAAVVMLGTPTAVSTFIYATEHGGDVAFASLNVFVTTVASVLTLFVLIALVG</sequence>
<accession>A0AAP3E2D2</accession>
<keyword evidence="6 8" id="KW-1133">Transmembrane helix</keyword>
<proteinExistence type="inferred from homology"/>
<comment type="caution">
    <text evidence="9">The sequence shown here is derived from an EMBL/GenBank/DDBJ whole genome shotgun (WGS) entry which is preliminary data.</text>
</comment>
<keyword evidence="5 8" id="KW-0812">Transmembrane</keyword>
<dbReference type="Proteomes" id="UP001320972">
    <property type="component" value="Unassembled WGS sequence"/>
</dbReference>
<dbReference type="EMBL" id="JAOPKB010000002">
    <property type="protein sequence ID" value="MCU4972035.1"/>
    <property type="molecule type" value="Genomic_DNA"/>
</dbReference>
<comment type="subcellular location">
    <subcellularLocation>
        <location evidence="1">Cell membrane</location>
        <topology evidence="1">Multi-pass membrane protein</topology>
    </subcellularLocation>
</comment>
<keyword evidence="3" id="KW-0813">Transport</keyword>
<dbReference type="InterPro" id="IPR038770">
    <property type="entry name" value="Na+/solute_symporter_sf"/>
</dbReference>
<dbReference type="Proteomes" id="UP001321018">
    <property type="component" value="Unassembled WGS sequence"/>
</dbReference>
<feature type="transmembrane region" description="Helical" evidence="8">
    <location>
        <begin position="94"/>
        <end position="114"/>
    </location>
</feature>
<name>A0AAP3E2D2_9EURY</name>
<keyword evidence="7 8" id="KW-0472">Membrane</keyword>
<evidence type="ECO:0000256" key="2">
    <source>
        <dbReference type="ARBA" id="ARBA00010145"/>
    </source>
</evidence>
<feature type="transmembrane region" description="Helical" evidence="8">
    <location>
        <begin position="120"/>
        <end position="144"/>
    </location>
</feature>
<reference evidence="9 11" key="1">
    <citation type="submission" date="2022-09" db="EMBL/GenBank/DDBJ databases">
        <title>Enrichment on poylsaccharides allowed isolation of novel metabolic and taxonomic groups of Haloarchaea.</title>
        <authorList>
            <person name="Sorokin D.Y."/>
            <person name="Elcheninov A.G."/>
            <person name="Khizhniak T.V."/>
            <person name="Kolganova T.V."/>
            <person name="Kublanov I.V."/>
        </authorList>
    </citation>
    <scope>NUCLEOTIDE SEQUENCE</scope>
    <source>
        <strain evidence="10 11">AArc-m2/3/4</strain>
        <strain evidence="9">AArc-xg1-1</strain>
    </source>
</reference>
<feature type="transmembrane region" description="Helical" evidence="8">
    <location>
        <begin position="64"/>
        <end position="82"/>
    </location>
</feature>
<dbReference type="Gene3D" id="1.20.1530.20">
    <property type="match status" value="1"/>
</dbReference>
<evidence type="ECO:0000256" key="1">
    <source>
        <dbReference type="ARBA" id="ARBA00004651"/>
    </source>
</evidence>
<feature type="transmembrane region" description="Helical" evidence="8">
    <location>
        <begin position="218"/>
        <end position="240"/>
    </location>
</feature>
<evidence type="ECO:0000256" key="5">
    <source>
        <dbReference type="ARBA" id="ARBA00022692"/>
    </source>
</evidence>
<gene>
    <name evidence="10" type="ORF">OB955_04710</name>
    <name evidence="9" type="ORF">OB960_12510</name>
</gene>
<keyword evidence="11" id="KW-1185">Reference proteome</keyword>
<protein>
    <submittedName>
        <fullName evidence="9">AEC family transporter</fullName>
    </submittedName>
</protein>
<evidence type="ECO:0000256" key="3">
    <source>
        <dbReference type="ARBA" id="ARBA00022448"/>
    </source>
</evidence>
<feature type="transmembrane region" description="Helical" evidence="8">
    <location>
        <begin position="165"/>
        <end position="186"/>
    </location>
</feature>
<feature type="transmembrane region" description="Helical" evidence="8">
    <location>
        <begin position="192"/>
        <end position="211"/>
    </location>
</feature>
<evidence type="ECO:0000256" key="8">
    <source>
        <dbReference type="SAM" id="Phobius"/>
    </source>
</evidence>
<feature type="transmembrane region" description="Helical" evidence="8">
    <location>
        <begin position="6"/>
        <end position="24"/>
    </location>
</feature>
<dbReference type="AlphaFoldDB" id="A0AAP3E2D2"/>
<feature type="transmembrane region" description="Helical" evidence="8">
    <location>
        <begin position="246"/>
        <end position="269"/>
    </location>
</feature>
<dbReference type="InterPro" id="IPR004776">
    <property type="entry name" value="Mem_transp_PIN-like"/>
</dbReference>
<dbReference type="GO" id="GO:0005886">
    <property type="term" value="C:plasma membrane"/>
    <property type="evidence" value="ECO:0007669"/>
    <property type="project" value="UniProtKB-SubCell"/>
</dbReference>
<keyword evidence="4" id="KW-1003">Cell membrane</keyword>
<evidence type="ECO:0000256" key="4">
    <source>
        <dbReference type="ARBA" id="ARBA00022475"/>
    </source>
</evidence>
<feature type="transmembrane region" description="Helical" evidence="8">
    <location>
        <begin position="281"/>
        <end position="301"/>
    </location>
</feature>